<protein>
    <submittedName>
        <fullName evidence="2">Uncharacterized protein</fullName>
    </submittedName>
</protein>
<feature type="transmembrane region" description="Helical" evidence="1">
    <location>
        <begin position="6"/>
        <end position="27"/>
    </location>
</feature>
<proteinExistence type="predicted"/>
<reference evidence="2 3" key="1">
    <citation type="submission" date="2018-06" db="EMBL/GenBank/DDBJ databases">
        <title>Genomic Encyclopedia of Type Strains, Phase IV (KMG-IV): sequencing the most valuable type-strain genomes for metagenomic binning, comparative biology and taxonomic classification.</title>
        <authorList>
            <person name="Goeker M."/>
        </authorList>
    </citation>
    <scope>NUCLEOTIDE SEQUENCE [LARGE SCALE GENOMIC DNA]</scope>
    <source>
        <strain evidence="2 3">DSM 22112</strain>
    </source>
</reference>
<feature type="transmembrane region" description="Helical" evidence="1">
    <location>
        <begin position="77"/>
        <end position="95"/>
    </location>
</feature>
<dbReference type="Proteomes" id="UP000253490">
    <property type="component" value="Unassembled WGS sequence"/>
</dbReference>
<keyword evidence="1" id="KW-0472">Membrane</keyword>
<feature type="transmembrane region" description="Helical" evidence="1">
    <location>
        <begin position="39"/>
        <end position="65"/>
    </location>
</feature>
<sequence>MIDELLTLQSLAEFPVLVLLVGVITQITKRFIDWILLKFFDIIFMPTEIISYVISLLLLLSISYASGSFTDKTTQELFGVILLDLINALIVSMAANKGYERITDKETLISKIQKKK</sequence>
<comment type="caution">
    <text evidence="2">The sequence shown here is derived from an EMBL/GenBank/DDBJ whole genome shotgun (WGS) entry which is preliminary data.</text>
</comment>
<keyword evidence="1" id="KW-0812">Transmembrane</keyword>
<keyword evidence="3" id="KW-1185">Reference proteome</keyword>
<name>A0A366I576_9FIRM</name>
<evidence type="ECO:0000256" key="1">
    <source>
        <dbReference type="SAM" id="Phobius"/>
    </source>
</evidence>
<dbReference type="RefSeq" id="WP_113920879.1">
    <property type="nucleotide sequence ID" value="NZ_QNRX01000010.1"/>
</dbReference>
<organism evidence="2 3">
    <name type="scientific">Alkalibaculum bacchi</name>
    <dbReference type="NCBI Taxonomy" id="645887"/>
    <lineage>
        <taxon>Bacteria</taxon>
        <taxon>Bacillati</taxon>
        <taxon>Bacillota</taxon>
        <taxon>Clostridia</taxon>
        <taxon>Eubacteriales</taxon>
        <taxon>Eubacteriaceae</taxon>
        <taxon>Alkalibaculum</taxon>
    </lineage>
</organism>
<gene>
    <name evidence="2" type="ORF">DES36_110114</name>
</gene>
<accession>A0A366I576</accession>
<evidence type="ECO:0000313" key="3">
    <source>
        <dbReference type="Proteomes" id="UP000253490"/>
    </source>
</evidence>
<keyword evidence="1" id="KW-1133">Transmembrane helix</keyword>
<dbReference type="EMBL" id="QNRX01000010">
    <property type="protein sequence ID" value="RBP63370.1"/>
    <property type="molecule type" value="Genomic_DNA"/>
</dbReference>
<evidence type="ECO:0000313" key="2">
    <source>
        <dbReference type="EMBL" id="RBP63370.1"/>
    </source>
</evidence>
<dbReference type="AlphaFoldDB" id="A0A366I576"/>